<keyword evidence="4" id="KW-1185">Reference proteome</keyword>
<proteinExistence type="predicted"/>
<reference evidence="4" key="1">
    <citation type="journal article" date="2019" name="Int. J. Syst. Evol. Microbiol.">
        <title>The Global Catalogue of Microorganisms (GCM) 10K type strain sequencing project: providing services to taxonomists for standard genome sequencing and annotation.</title>
        <authorList>
            <consortium name="The Broad Institute Genomics Platform"/>
            <consortium name="The Broad Institute Genome Sequencing Center for Infectious Disease"/>
            <person name="Wu L."/>
            <person name="Ma J."/>
        </authorList>
    </citation>
    <scope>NUCLEOTIDE SEQUENCE [LARGE SCALE GENOMIC DNA]</scope>
    <source>
        <strain evidence="4">KCTC 52924</strain>
    </source>
</reference>
<organism evidence="3 4">
    <name type="scientific">Arenibacter antarcticus</name>
    <dbReference type="NCBI Taxonomy" id="2040469"/>
    <lineage>
        <taxon>Bacteria</taxon>
        <taxon>Pseudomonadati</taxon>
        <taxon>Bacteroidota</taxon>
        <taxon>Flavobacteriia</taxon>
        <taxon>Flavobacteriales</taxon>
        <taxon>Flavobacteriaceae</taxon>
        <taxon>Arenibacter</taxon>
    </lineage>
</organism>
<evidence type="ECO:0000313" key="3">
    <source>
        <dbReference type="EMBL" id="MFD2789642.1"/>
    </source>
</evidence>
<feature type="transmembrane region" description="Helical" evidence="2">
    <location>
        <begin position="63"/>
        <end position="79"/>
    </location>
</feature>
<feature type="transmembrane region" description="Helical" evidence="2">
    <location>
        <begin position="146"/>
        <end position="163"/>
    </location>
</feature>
<keyword evidence="2" id="KW-0472">Membrane</keyword>
<keyword evidence="2" id="KW-1133">Transmembrane helix</keyword>
<keyword evidence="2" id="KW-0812">Transmembrane</keyword>
<dbReference type="EMBL" id="JBHUOK010000029">
    <property type="protein sequence ID" value="MFD2789642.1"/>
    <property type="molecule type" value="Genomic_DNA"/>
</dbReference>
<protein>
    <submittedName>
        <fullName evidence="3">Tryptophan-rich sensory protein</fullName>
    </submittedName>
</protein>
<name>A0ABW5VDC6_9FLAO</name>
<sequence length="758" mass="86481">MAIFDRTFSRGTHFGQIPQTIMDTGRDILVAIRKRWMVLWALEVFLYALGPAIFLTILGVGKLVVIITFGGLLILLVLLKKPWKLTLDRLCATIDKDWAQLEYSTGLMLLPKKELSSLAVLQKYKVTEHLRVAKNDIKPETHFKRATIILCLFIVLGILSISINGEEQPRLQEQLPQQQITFKPKDSTEIQSVIPALEKQRLSIRYPAYTKLPMLASSTMEVKALEGSRVAWNLQFNTAVDSVFIESMGTSVPMQLNDGEYRKEIVLRASGFYNFRFVGASGKSFFSELYPIEVTNDRSPTIEIQDIDQFTSFNIDENKELNFNVYIKDDYGIGAAYIIATVSKGTGESVKFREVKMDFDKGLVTGSRNMTLSKKLDLDKLKMEAGDELYFYVEASDQKEPNKNTSRSETYFAVIRDTVSSYFAVEGSLGADLMPDYFRSQRQLIIDTEKLIGTRSSLPKTEFNYTSNELGFDQKALRIKYGEFMGDETEMGSHIEEENLVNNGETNSNNPLEEYTHDHDGDNSHNLVDHEHQGEQIHMEKEDPLESYLHNHDDPEESTLFTQSLKSKLRQAMDQMWDAELQLRLFAPEKSLPYQYSALKLIQEIKNSARIYVHRIGFDPPPIKETVRLSGKLDDIASYQKIDRKAAPITYPSIRTAIVRLEKIKDSGSIVSEEDRVIFGEAGHELAAKAIEEPGKYLNTLQLLKKLVEKGENSRQILWEVQRGLLFALPKPIPDPKKDHEYYGEMQELLLMELQSHD</sequence>
<feature type="compositionally biased region" description="Polar residues" evidence="1">
    <location>
        <begin position="501"/>
        <end position="511"/>
    </location>
</feature>
<evidence type="ECO:0000256" key="1">
    <source>
        <dbReference type="SAM" id="MobiDB-lite"/>
    </source>
</evidence>
<evidence type="ECO:0000256" key="2">
    <source>
        <dbReference type="SAM" id="Phobius"/>
    </source>
</evidence>
<accession>A0ABW5VDC6</accession>
<evidence type="ECO:0000313" key="4">
    <source>
        <dbReference type="Proteomes" id="UP001597532"/>
    </source>
</evidence>
<feature type="transmembrane region" description="Helical" evidence="2">
    <location>
        <begin position="36"/>
        <end position="57"/>
    </location>
</feature>
<comment type="caution">
    <text evidence="3">The sequence shown here is derived from an EMBL/GenBank/DDBJ whole genome shotgun (WGS) entry which is preliminary data.</text>
</comment>
<gene>
    <name evidence="3" type="ORF">ACFS1K_07715</name>
</gene>
<feature type="compositionally biased region" description="Basic and acidic residues" evidence="1">
    <location>
        <begin position="514"/>
        <end position="536"/>
    </location>
</feature>
<dbReference type="RefSeq" id="WP_251807929.1">
    <property type="nucleotide sequence ID" value="NZ_CP166679.1"/>
</dbReference>
<dbReference type="Proteomes" id="UP001597532">
    <property type="component" value="Unassembled WGS sequence"/>
</dbReference>
<feature type="region of interest" description="Disordered" evidence="1">
    <location>
        <begin position="501"/>
        <end position="536"/>
    </location>
</feature>